<dbReference type="InterPro" id="IPR057251">
    <property type="entry name" value="FP_C"/>
</dbReference>
<dbReference type="Proteomes" id="UP000823941">
    <property type="component" value="Chromosome 9"/>
</dbReference>
<feature type="domain" description="FP protein C-terminal" evidence="1">
    <location>
        <begin position="41"/>
        <end position="92"/>
    </location>
</feature>
<evidence type="ECO:0000259" key="1">
    <source>
        <dbReference type="Pfam" id="PF25298"/>
    </source>
</evidence>
<dbReference type="EMBL" id="JAHIBW010000009">
    <property type="protein sequence ID" value="KAG7308211.1"/>
    <property type="molecule type" value="Genomic_DNA"/>
</dbReference>
<gene>
    <name evidence="2" type="ORF">JYU34_006881</name>
</gene>
<protein>
    <recommendedName>
        <fullName evidence="1">FP protein C-terminal domain-containing protein</fullName>
    </recommendedName>
</protein>
<accession>A0ABQ7QT81</accession>
<name>A0ABQ7QT81_PLUXY</name>
<dbReference type="Pfam" id="PF25298">
    <property type="entry name" value="Baculo_FP_2nd"/>
    <property type="match status" value="1"/>
</dbReference>
<keyword evidence="3" id="KW-1185">Reference proteome</keyword>
<comment type="caution">
    <text evidence="2">The sequence shown here is derived from an EMBL/GenBank/DDBJ whole genome shotgun (WGS) entry which is preliminary data.</text>
</comment>
<evidence type="ECO:0000313" key="2">
    <source>
        <dbReference type="EMBL" id="KAG7308211.1"/>
    </source>
</evidence>
<evidence type="ECO:0000313" key="3">
    <source>
        <dbReference type="Proteomes" id="UP000823941"/>
    </source>
</evidence>
<reference evidence="2 3" key="1">
    <citation type="submission" date="2021-06" db="EMBL/GenBank/DDBJ databases">
        <title>A haploid diamondback moth (Plutella xylostella L.) genome assembly resolves 31 chromosomes and identifies a diamide resistance mutation.</title>
        <authorList>
            <person name="Ward C.M."/>
            <person name="Perry K.D."/>
            <person name="Baker G."/>
            <person name="Powis K."/>
            <person name="Heckel D.G."/>
            <person name="Baxter S.W."/>
        </authorList>
    </citation>
    <scope>NUCLEOTIDE SEQUENCE [LARGE SCALE GENOMIC DNA]</scope>
    <source>
        <strain evidence="2 3">LV</strain>
        <tissue evidence="2">Single pupa</tissue>
    </source>
</reference>
<organism evidence="2 3">
    <name type="scientific">Plutella xylostella</name>
    <name type="common">Diamondback moth</name>
    <name type="synonym">Plutella maculipennis</name>
    <dbReference type="NCBI Taxonomy" id="51655"/>
    <lineage>
        <taxon>Eukaryota</taxon>
        <taxon>Metazoa</taxon>
        <taxon>Ecdysozoa</taxon>
        <taxon>Arthropoda</taxon>
        <taxon>Hexapoda</taxon>
        <taxon>Insecta</taxon>
        <taxon>Pterygota</taxon>
        <taxon>Neoptera</taxon>
        <taxon>Endopterygota</taxon>
        <taxon>Lepidoptera</taxon>
        <taxon>Glossata</taxon>
        <taxon>Ditrysia</taxon>
        <taxon>Yponomeutoidea</taxon>
        <taxon>Plutellidae</taxon>
        <taxon>Plutella</taxon>
    </lineage>
</organism>
<sequence length="98" mass="11281">MQTRTLRDNILSAFRASKGLKTDELGIAGPSRAVYMNEHLTLQNKLLFRESRERARAQGYKYVWIKNGTVLVREADTSPAFAIRCRNDINKIQRKEAL</sequence>
<proteinExistence type="predicted"/>